<feature type="domain" description="Integrase catalytic" evidence="1">
    <location>
        <begin position="1421"/>
        <end position="1614"/>
    </location>
</feature>
<accession>A0ABR3HK75</accession>
<dbReference type="CDD" id="cd01644">
    <property type="entry name" value="RT_pepA17"/>
    <property type="match status" value="1"/>
</dbReference>
<dbReference type="Pfam" id="PF05380">
    <property type="entry name" value="Peptidase_A17"/>
    <property type="match status" value="1"/>
</dbReference>
<dbReference type="InterPro" id="IPR036397">
    <property type="entry name" value="RNaseH_sf"/>
</dbReference>
<dbReference type="InterPro" id="IPR008042">
    <property type="entry name" value="Retrotrans_Pao"/>
</dbReference>
<dbReference type="PANTHER" id="PTHR47331">
    <property type="entry name" value="PHD-TYPE DOMAIN-CONTAINING PROTEIN"/>
    <property type="match status" value="1"/>
</dbReference>
<dbReference type="Proteomes" id="UP001549920">
    <property type="component" value="Unassembled WGS sequence"/>
</dbReference>
<evidence type="ECO:0000313" key="2">
    <source>
        <dbReference type="EMBL" id="KAL0870814.1"/>
    </source>
</evidence>
<dbReference type="InterPro" id="IPR040676">
    <property type="entry name" value="DUF5641"/>
</dbReference>
<dbReference type="SUPFAM" id="SSF56672">
    <property type="entry name" value="DNA/RNA polymerases"/>
    <property type="match status" value="1"/>
</dbReference>
<reference evidence="2 3" key="1">
    <citation type="submission" date="2024-06" db="EMBL/GenBank/DDBJ databases">
        <title>A chromosome-level genome assembly of beet webworm, Loxostege sticticalis.</title>
        <authorList>
            <person name="Zhang Y."/>
        </authorList>
    </citation>
    <scope>NUCLEOTIDE SEQUENCE [LARGE SCALE GENOMIC DNA]</scope>
    <source>
        <strain evidence="2">AQ026</strain>
        <tissue evidence="2">Whole body</tissue>
    </source>
</reference>
<dbReference type="Pfam" id="PF17921">
    <property type="entry name" value="Integrase_H2C2"/>
    <property type="match status" value="1"/>
</dbReference>
<dbReference type="InterPro" id="IPR012337">
    <property type="entry name" value="RNaseH-like_sf"/>
</dbReference>
<evidence type="ECO:0000313" key="3">
    <source>
        <dbReference type="Proteomes" id="UP001549920"/>
    </source>
</evidence>
<dbReference type="Gene3D" id="3.30.420.10">
    <property type="entry name" value="Ribonuclease H-like superfamily/Ribonuclease H"/>
    <property type="match status" value="1"/>
</dbReference>
<dbReference type="InterPro" id="IPR043502">
    <property type="entry name" value="DNA/RNA_pol_sf"/>
</dbReference>
<dbReference type="SUPFAM" id="SSF53098">
    <property type="entry name" value="Ribonuclease H-like"/>
    <property type="match status" value="1"/>
</dbReference>
<dbReference type="InterPro" id="IPR041588">
    <property type="entry name" value="Integrase_H2C2"/>
</dbReference>
<name>A0ABR3HK75_LOXSC</name>
<dbReference type="Pfam" id="PF03564">
    <property type="entry name" value="DUF1759"/>
    <property type="match status" value="1"/>
</dbReference>
<gene>
    <name evidence="2" type="ORF">ABMA27_005739</name>
</gene>
<sequence>MESKIRAQSDVYNRMEKARVNFKKSPKDRLTANYIETRIDILNGQWETFNKVHEQIINEVSDADYTELEYFTEDFYTKTEDLYADHKTELKTSLDKCTRVPTKTQDALRSHEEQISVQLPKISIPCFSGRYSEWTTFRDLFLSLIHNNNSLQKVQKLHYLKSYLTGEAEQLVRHLPITSDNYSMCWDLLENRFNNKKYVTNCILKRFFGQKNIVSENSSALKDMFDTTNECLNALKNNGVKTENWDIIVIYILSSKLDGESRKQWEAKICDLTNDLPTLKQFLEFLEHRFRSLEFLNPKITKCTQSHHVVAKNNDKVSVPCSYCSDNDHKLGNCKKFANETLSARRDFVQTSNLCFNCLGPNHSVITCRLPTRCRICKKKHHSLLHSNTINVQSNNVNVTNQSNSNNVVAATATASDENDQTNITTCFSNNKSQVLLATALVKAETINGSFMTLRSLLDQGSQASFITESAVQLLGLKKETSKSVISGVGSDCNTSVNSKHVVHIKLQSLHDPTFNIKVKTHVLTKLTTFLPERQVDKQLWSNMPKLRLADPSFNVPNKIDLLLGAEVYCQIISEGLIKGPIGTPIAQNTRLGWILSGQVSESRKTESNCNSITTLHTQVVEEEFDLKRFWEIESDQCLLTKPHRTHEEQRCEEFYKKTTTRDPSGRYIVKLPFKEENPSCRSGNSREIAVKRFLMQEKRLVRSPLLKDLYSDVIAEYLELGHMEKVPNDEINKSDSVYLPHHAVVKMNRATTKLRVVFDASCRDNNGVSLNSELMVGPTIQSDLRHLVMRWRLYPVCLVADIVKMYRQILVATEDVDYQRLVWRDTPEQLIEHLRMLRVTFGTAASPFLAVRTLHQIVYDEGKPFPMASERVLNDFYMDDLLTGCDTVLEGKQIYKEINELLSKGGFELQKWSSNNETLLKEISKVAETAGSNLELKIDEIIKILGLTWNRRTDDFEYSVQLPPIVEPVTKRRVISDIAKLFDPMGWIAPAIIKAKIFIQQLWLSGIGWDEELPPKLLNDWITYRGDLTALTQFRLPRWIGMNKKCMKLELHGFSDASTDAYAAVVYARIVDESGTVRVTLITCKTKVAPIKQVSIPRLELCGATLLARLLREVAEVLKVPKTDLHAWTDSTIVLAWLSSHPSRWKTFIANRVAEILNILDRDQWSHVSSTDNPADCASRGVNPSECEVIPLWKAGPAWLSDTNIEYNRSEVNDTDLEEKGKKACHVTREDEFELWTKFSSLQKMIRVIAYCLRFISKTKKSTEARTFPSWLTSKELSKAIQISIKASQATCFAQEIKDIKLRGAVNKKSKLTTLTPFLDGEGILRVGGRLERADLSDDRKHPIVLPSKSHFTNLIIAEAHQKTLHGGPQLMVNYLRSKYWILDVKNRTKLFVRKCVTCVRHAAQCRDQLMGQLPTARVTPIRPFYQSGVDYAGPIQIRTSKGRGHRAYKGYICLFVCMATRAVHLEAVTDLTSQGFLAAFKRFVSRRGYCADLYSDNGTNFVGAARELRTLVAQERSTISREIAESLATVGTTWHFIPPRAPHFGGLWESGIRSTKHHLKRVIGTETLTFEEMSTLLYQIEACLNSRPLSQVSSNSHDPTPLTPGHFIIGEPLVLVPDANYETSSISSLKRWQLTQKMLQNFWRRWSSEYLTQFLQRHKWTNQTPEPKIGDVVLVKEDDLPPAKWLMGVITEKHKGLDNITRVVSLKCKDVIIKRPIVKLCVLPVAE</sequence>
<dbReference type="EMBL" id="JBEUOH010000018">
    <property type="protein sequence ID" value="KAL0870814.1"/>
    <property type="molecule type" value="Genomic_DNA"/>
</dbReference>
<organism evidence="2 3">
    <name type="scientific">Loxostege sticticalis</name>
    <name type="common">Beet webworm moth</name>
    <dbReference type="NCBI Taxonomy" id="481309"/>
    <lineage>
        <taxon>Eukaryota</taxon>
        <taxon>Metazoa</taxon>
        <taxon>Ecdysozoa</taxon>
        <taxon>Arthropoda</taxon>
        <taxon>Hexapoda</taxon>
        <taxon>Insecta</taxon>
        <taxon>Pterygota</taxon>
        <taxon>Neoptera</taxon>
        <taxon>Endopterygota</taxon>
        <taxon>Lepidoptera</taxon>
        <taxon>Glossata</taxon>
        <taxon>Ditrysia</taxon>
        <taxon>Pyraloidea</taxon>
        <taxon>Crambidae</taxon>
        <taxon>Pyraustinae</taxon>
        <taxon>Loxostege</taxon>
    </lineage>
</organism>
<protein>
    <recommendedName>
        <fullName evidence="1">Integrase catalytic domain-containing protein</fullName>
    </recommendedName>
</protein>
<evidence type="ECO:0000259" key="1">
    <source>
        <dbReference type="PROSITE" id="PS50994"/>
    </source>
</evidence>
<dbReference type="InterPro" id="IPR001584">
    <property type="entry name" value="Integrase_cat-core"/>
</dbReference>
<dbReference type="InterPro" id="IPR005312">
    <property type="entry name" value="DUF1759"/>
</dbReference>
<proteinExistence type="predicted"/>
<dbReference type="Gene3D" id="1.10.340.70">
    <property type="match status" value="1"/>
</dbReference>
<comment type="caution">
    <text evidence="2">The sequence shown here is derived from an EMBL/GenBank/DDBJ whole genome shotgun (WGS) entry which is preliminary data.</text>
</comment>
<dbReference type="PANTHER" id="PTHR47331:SF1">
    <property type="entry name" value="GAG-LIKE PROTEIN"/>
    <property type="match status" value="1"/>
</dbReference>
<keyword evidence="3" id="KW-1185">Reference proteome</keyword>
<dbReference type="PROSITE" id="PS50994">
    <property type="entry name" value="INTEGRASE"/>
    <property type="match status" value="1"/>
</dbReference>
<dbReference type="Pfam" id="PF18701">
    <property type="entry name" value="DUF5641"/>
    <property type="match status" value="1"/>
</dbReference>